<keyword evidence="3" id="KW-1003">Cell membrane</keyword>
<organism evidence="13 14">
    <name type="scientific">Weissella coleopterorum</name>
    <dbReference type="NCBI Taxonomy" id="2714949"/>
    <lineage>
        <taxon>Bacteria</taxon>
        <taxon>Bacillati</taxon>
        <taxon>Bacillota</taxon>
        <taxon>Bacilli</taxon>
        <taxon>Lactobacillales</taxon>
        <taxon>Lactobacillaceae</taxon>
        <taxon>Weissella</taxon>
    </lineage>
</organism>
<feature type="transmembrane region" description="Helical" evidence="11">
    <location>
        <begin position="119"/>
        <end position="144"/>
    </location>
</feature>
<dbReference type="EMBL" id="CP049888">
    <property type="protein sequence ID" value="QIL50696.1"/>
    <property type="molecule type" value="Genomic_DNA"/>
</dbReference>
<evidence type="ECO:0000256" key="4">
    <source>
        <dbReference type="ARBA" id="ARBA00022692"/>
    </source>
</evidence>
<dbReference type="AlphaFoldDB" id="A0A6G8B0B4"/>
<accession>A0A6G8B0B4</accession>
<gene>
    <name evidence="13" type="primary">yidC</name>
    <name evidence="13" type="ORF">G7084_04820</name>
</gene>
<evidence type="ECO:0000256" key="1">
    <source>
        <dbReference type="ARBA" id="ARBA00004651"/>
    </source>
</evidence>
<dbReference type="PANTHER" id="PTHR12428">
    <property type="entry name" value="OXA1"/>
    <property type="match status" value="1"/>
</dbReference>
<sequence length="336" mass="38257">MKIKGLTPILIILLIILFFTGHIYFLAPYLANFMQIMEGMFKDSNAIGWSILVLTFIVRIVLLPMQLHQSRNMTIQQEKMRLLQPQLTRVQEAQKNAKTPDEQAKATQAMMHIYRENNVSMLGGMNFTTLIIQWPIFSGLYAAINPNIIHGWKNMEWAVNQAAGIKSATFFGIHLAQPSIGLAIATGLIYLFQSYLSTIGIPPEQKKQMQTMMFMMPIMMFMMTFFTNAGIGLYFMGGAVIMVLQTLMINLWRPRLRRHVGDSFEVKDVVEDALAGRIKTPESNKNSSFMDKMAAAQQQAAQQGTNERKDVTPSENKESNSKRLSNRERNQQNHKK</sequence>
<dbReference type="GO" id="GO:0015031">
    <property type="term" value="P:protein transport"/>
    <property type="evidence" value="ECO:0007669"/>
    <property type="project" value="UniProtKB-KW"/>
</dbReference>
<name>A0A6G8B0B4_9LACO</name>
<feature type="transmembrane region" description="Helical" evidence="11">
    <location>
        <begin position="47"/>
        <end position="65"/>
    </location>
</feature>
<evidence type="ECO:0000256" key="5">
    <source>
        <dbReference type="ARBA" id="ARBA00022927"/>
    </source>
</evidence>
<feature type="domain" description="Membrane insertase YidC/Oxa/ALB C-terminal" evidence="12">
    <location>
        <begin position="48"/>
        <end position="250"/>
    </location>
</feature>
<dbReference type="Proteomes" id="UP000500741">
    <property type="component" value="Chromosome"/>
</dbReference>
<keyword evidence="8" id="KW-0143">Chaperone</keyword>
<evidence type="ECO:0000256" key="2">
    <source>
        <dbReference type="ARBA" id="ARBA00022448"/>
    </source>
</evidence>
<evidence type="ECO:0000259" key="12">
    <source>
        <dbReference type="Pfam" id="PF02096"/>
    </source>
</evidence>
<dbReference type="RefSeq" id="WP_166010550.1">
    <property type="nucleotide sequence ID" value="NZ_CP049888.1"/>
</dbReference>
<protein>
    <submittedName>
        <fullName evidence="13">Membrane protein insertase YidC</fullName>
    </submittedName>
</protein>
<evidence type="ECO:0000313" key="13">
    <source>
        <dbReference type="EMBL" id="QIL50696.1"/>
    </source>
</evidence>
<keyword evidence="4 9" id="KW-0812">Transmembrane</keyword>
<comment type="subcellular location">
    <subcellularLocation>
        <location evidence="1">Cell membrane</location>
        <topology evidence="1">Multi-pass membrane protein</topology>
    </subcellularLocation>
    <subcellularLocation>
        <location evidence="9">Membrane</location>
        <topology evidence="9">Multi-pass membrane protein</topology>
    </subcellularLocation>
</comment>
<feature type="region of interest" description="Disordered" evidence="10">
    <location>
        <begin position="280"/>
        <end position="336"/>
    </location>
</feature>
<dbReference type="Pfam" id="PF02096">
    <property type="entry name" value="60KD_IMP"/>
    <property type="match status" value="1"/>
</dbReference>
<dbReference type="InterPro" id="IPR028055">
    <property type="entry name" value="YidC/Oxa/ALB_C"/>
</dbReference>
<dbReference type="GO" id="GO:0005886">
    <property type="term" value="C:plasma membrane"/>
    <property type="evidence" value="ECO:0007669"/>
    <property type="project" value="UniProtKB-SubCell"/>
</dbReference>
<keyword evidence="5" id="KW-0653">Protein transport</keyword>
<comment type="similarity">
    <text evidence="9">Belongs to the OXA1/ALB3/YidC family.</text>
</comment>
<evidence type="ECO:0000256" key="11">
    <source>
        <dbReference type="SAM" id="Phobius"/>
    </source>
</evidence>
<evidence type="ECO:0000256" key="10">
    <source>
        <dbReference type="SAM" id="MobiDB-lite"/>
    </source>
</evidence>
<keyword evidence="7 11" id="KW-0472">Membrane</keyword>
<keyword evidence="6 11" id="KW-1133">Transmembrane helix</keyword>
<evidence type="ECO:0000256" key="9">
    <source>
        <dbReference type="RuleBase" id="RU003945"/>
    </source>
</evidence>
<feature type="compositionally biased region" description="Low complexity" evidence="10">
    <location>
        <begin position="294"/>
        <end position="303"/>
    </location>
</feature>
<feature type="compositionally biased region" description="Basic and acidic residues" evidence="10">
    <location>
        <begin position="306"/>
        <end position="336"/>
    </location>
</feature>
<dbReference type="GO" id="GO:0032977">
    <property type="term" value="F:membrane insertase activity"/>
    <property type="evidence" value="ECO:0007669"/>
    <property type="project" value="InterPro"/>
</dbReference>
<evidence type="ECO:0000256" key="7">
    <source>
        <dbReference type="ARBA" id="ARBA00023136"/>
    </source>
</evidence>
<evidence type="ECO:0000256" key="3">
    <source>
        <dbReference type="ARBA" id="ARBA00022475"/>
    </source>
</evidence>
<feature type="transmembrane region" description="Helical" evidence="11">
    <location>
        <begin position="180"/>
        <end position="199"/>
    </location>
</feature>
<evidence type="ECO:0000313" key="14">
    <source>
        <dbReference type="Proteomes" id="UP000500741"/>
    </source>
</evidence>
<dbReference type="NCBIfam" id="TIGR03592">
    <property type="entry name" value="yidC_oxa1_cterm"/>
    <property type="match status" value="1"/>
</dbReference>
<reference evidence="13 14" key="1">
    <citation type="submission" date="2020-03" db="EMBL/GenBank/DDBJ databases">
        <title>Weissella sp. nov., isolated from Cybister lewisianus.</title>
        <authorList>
            <person name="Hyun D.-W."/>
            <person name="Bae J.-W."/>
        </authorList>
    </citation>
    <scope>NUCLEOTIDE SEQUENCE [LARGE SCALE GENOMIC DNA]</scope>
    <source>
        <strain evidence="13 14">HDW19</strain>
    </source>
</reference>
<dbReference type="KEGG" id="wco:G7084_04820"/>
<evidence type="ECO:0000256" key="8">
    <source>
        <dbReference type="ARBA" id="ARBA00023186"/>
    </source>
</evidence>
<dbReference type="InterPro" id="IPR047196">
    <property type="entry name" value="YidC_ALB_C"/>
</dbReference>
<proteinExistence type="inferred from homology"/>
<keyword evidence="14" id="KW-1185">Reference proteome</keyword>
<dbReference type="InterPro" id="IPR001708">
    <property type="entry name" value="YidC/ALB3/OXA1/COX18"/>
</dbReference>
<evidence type="ECO:0000256" key="6">
    <source>
        <dbReference type="ARBA" id="ARBA00022989"/>
    </source>
</evidence>
<dbReference type="GO" id="GO:0051205">
    <property type="term" value="P:protein insertion into membrane"/>
    <property type="evidence" value="ECO:0007669"/>
    <property type="project" value="TreeGrafter"/>
</dbReference>
<keyword evidence="2" id="KW-0813">Transport</keyword>
<feature type="transmembrane region" description="Helical" evidence="11">
    <location>
        <begin position="7"/>
        <end position="27"/>
    </location>
</feature>
<dbReference type="PANTHER" id="PTHR12428:SF65">
    <property type="entry name" value="CYTOCHROME C OXIDASE ASSEMBLY PROTEIN COX18, MITOCHONDRIAL"/>
    <property type="match status" value="1"/>
</dbReference>
<dbReference type="CDD" id="cd20070">
    <property type="entry name" value="5TM_YidC_Alb3"/>
    <property type="match status" value="1"/>
</dbReference>